<comment type="caution">
    <text evidence="2">The sequence shown here is derived from an EMBL/GenBank/DDBJ whole genome shotgun (WGS) entry which is preliminary data.</text>
</comment>
<dbReference type="EMBL" id="SNRW01048358">
    <property type="protein sequence ID" value="KAA6313340.1"/>
    <property type="molecule type" value="Genomic_DNA"/>
</dbReference>
<feature type="compositionally biased region" description="Polar residues" evidence="1">
    <location>
        <begin position="41"/>
        <end position="52"/>
    </location>
</feature>
<organism evidence="2 3">
    <name type="scientific">Streblomastix strix</name>
    <dbReference type="NCBI Taxonomy" id="222440"/>
    <lineage>
        <taxon>Eukaryota</taxon>
        <taxon>Metamonada</taxon>
        <taxon>Preaxostyla</taxon>
        <taxon>Oxymonadida</taxon>
        <taxon>Streblomastigidae</taxon>
        <taxon>Streblomastix</taxon>
    </lineage>
</organism>
<dbReference type="Proteomes" id="UP000324800">
    <property type="component" value="Unassembled WGS sequence"/>
</dbReference>
<gene>
    <name evidence="2" type="ORF">EZS28_055770</name>
</gene>
<evidence type="ECO:0000313" key="2">
    <source>
        <dbReference type="EMBL" id="KAA6313340.1"/>
    </source>
</evidence>
<feature type="non-terminal residue" evidence="2">
    <location>
        <position position="1"/>
    </location>
</feature>
<proteinExistence type="predicted"/>
<evidence type="ECO:0000256" key="1">
    <source>
        <dbReference type="SAM" id="MobiDB-lite"/>
    </source>
</evidence>
<evidence type="ECO:0000313" key="3">
    <source>
        <dbReference type="Proteomes" id="UP000324800"/>
    </source>
</evidence>
<accession>A0A5J4PWX4</accession>
<feature type="compositionally biased region" description="Basic and acidic residues" evidence="1">
    <location>
        <begin position="8"/>
        <end position="40"/>
    </location>
</feature>
<protein>
    <submittedName>
        <fullName evidence="2">Uncharacterized protein</fullName>
    </submittedName>
</protein>
<sequence>DQLLQGTDKQDKLKQQKKLKEKEKEKDKHLIKEERLKDQNVENQQNSQSPNRQGAKITHIHPLVDYSSLKAALAGGTATEDNIRILVSRSNALALVLIRAVYKQLFLMYFSYDREILTAMLTLRALYDGEMISYDEYRFAMDEKYLRIDSQQNIDEQELDNLDLEFGSIAPDVNTPKTAFTSQQISQSIFGS</sequence>
<feature type="non-terminal residue" evidence="2">
    <location>
        <position position="192"/>
    </location>
</feature>
<feature type="region of interest" description="Disordered" evidence="1">
    <location>
        <begin position="1"/>
        <end position="55"/>
    </location>
</feature>
<reference evidence="2 3" key="1">
    <citation type="submission" date="2019-03" db="EMBL/GenBank/DDBJ databases">
        <title>Single cell metagenomics reveals metabolic interactions within the superorganism composed of flagellate Streblomastix strix and complex community of Bacteroidetes bacteria on its surface.</title>
        <authorList>
            <person name="Treitli S.C."/>
            <person name="Kolisko M."/>
            <person name="Husnik F."/>
            <person name="Keeling P."/>
            <person name="Hampl V."/>
        </authorList>
    </citation>
    <scope>NUCLEOTIDE SEQUENCE [LARGE SCALE GENOMIC DNA]</scope>
    <source>
        <strain evidence="2">ST1C</strain>
    </source>
</reference>
<dbReference type="AlphaFoldDB" id="A0A5J4PWX4"/>
<name>A0A5J4PWX4_9EUKA</name>